<dbReference type="RefSeq" id="WP_039648052.1">
    <property type="nucleotide sequence ID" value="NZ_JXBL01000001.1"/>
</dbReference>
<dbReference type="GO" id="GO:0008782">
    <property type="term" value="F:adenosylhomocysteine nucleosidase activity"/>
    <property type="evidence" value="ECO:0007669"/>
    <property type="project" value="TreeGrafter"/>
</dbReference>
<evidence type="ECO:0000256" key="1">
    <source>
        <dbReference type="HAMAP-Rule" id="MF_00991"/>
    </source>
</evidence>
<dbReference type="NCBIfam" id="TIGR03664">
    <property type="entry name" value="fut_nucase"/>
    <property type="match status" value="1"/>
</dbReference>
<evidence type="ECO:0000256" key="2">
    <source>
        <dbReference type="NCBIfam" id="TIGR03664"/>
    </source>
</evidence>
<comment type="caution">
    <text evidence="4">The sequence shown here is derived from an EMBL/GenBank/DDBJ whole genome shotgun (WGS) entry which is preliminary data.</text>
</comment>
<dbReference type="InterPro" id="IPR000845">
    <property type="entry name" value="Nucleoside_phosphorylase_d"/>
</dbReference>
<organism evidence="4 5">
    <name type="scientific">Geobacter soli</name>
    <dbReference type="NCBI Taxonomy" id="1510391"/>
    <lineage>
        <taxon>Bacteria</taxon>
        <taxon>Pseudomonadati</taxon>
        <taxon>Thermodesulfobacteriota</taxon>
        <taxon>Desulfuromonadia</taxon>
        <taxon>Geobacterales</taxon>
        <taxon>Geobacteraceae</taxon>
        <taxon>Geobacter</taxon>
    </lineage>
</organism>
<dbReference type="SUPFAM" id="SSF53167">
    <property type="entry name" value="Purine and uridine phosphorylases"/>
    <property type="match status" value="1"/>
</dbReference>
<dbReference type="GO" id="GO:0005829">
    <property type="term" value="C:cytosol"/>
    <property type="evidence" value="ECO:0007669"/>
    <property type="project" value="TreeGrafter"/>
</dbReference>
<dbReference type="GO" id="GO:0009234">
    <property type="term" value="P:menaquinone biosynthetic process"/>
    <property type="evidence" value="ECO:0007669"/>
    <property type="project" value="UniProtKB-UniRule"/>
</dbReference>
<dbReference type="GO" id="GO:0008930">
    <property type="term" value="F:methylthioadenosine nucleosidase activity"/>
    <property type="evidence" value="ECO:0007669"/>
    <property type="project" value="TreeGrafter"/>
</dbReference>
<dbReference type="Gene3D" id="3.40.50.1580">
    <property type="entry name" value="Nucleoside phosphorylase domain"/>
    <property type="match status" value="1"/>
</dbReference>
<keyword evidence="5" id="KW-1185">Reference proteome</keyword>
<comment type="pathway">
    <text evidence="1">Quinol/quinone metabolism; menaquinone biosynthesis.</text>
</comment>
<reference evidence="4 5" key="1">
    <citation type="submission" date="2015-01" db="EMBL/GenBank/DDBJ databases">
        <title>Genome sequence of the anaerobic bacterium Geobacter soli GSS01, a dissimilatory Fe(III) reducer from soil.</title>
        <authorList>
            <person name="Yang G."/>
            <person name="Zhou S."/>
        </authorList>
    </citation>
    <scope>NUCLEOTIDE SEQUENCE [LARGE SCALE GENOMIC DNA]</scope>
    <source>
        <strain evidence="4 5">GSS01</strain>
    </source>
</reference>
<comment type="function">
    <text evidence="1">Catalyzes the hydrolysis of futalosine (FL) to dehypoxanthine futalosine (DHFL) and hypoxanthine, a step in the biosynthesis of menaquinone (MK, vitamin K2).</text>
</comment>
<evidence type="ECO:0000259" key="3">
    <source>
        <dbReference type="Pfam" id="PF01048"/>
    </source>
</evidence>
<dbReference type="InterPro" id="IPR019963">
    <property type="entry name" value="FL_hydrolase_MqnB"/>
</dbReference>
<name>A0A0C1R0R9_9BACT</name>
<dbReference type="InterPro" id="IPR035994">
    <property type="entry name" value="Nucleoside_phosphorylase_sf"/>
</dbReference>
<dbReference type="EMBL" id="JXBL01000001">
    <property type="protein sequence ID" value="KIE44096.1"/>
    <property type="molecule type" value="Genomic_DNA"/>
</dbReference>
<proteinExistence type="inferred from homology"/>
<gene>
    <name evidence="1" type="primary">mqnB</name>
    <name evidence="4" type="ORF">SE37_00125</name>
</gene>
<dbReference type="Proteomes" id="UP000031433">
    <property type="component" value="Unassembled WGS sequence"/>
</dbReference>
<evidence type="ECO:0000313" key="4">
    <source>
        <dbReference type="EMBL" id="KIE44096.1"/>
    </source>
</evidence>
<dbReference type="EC" id="3.2.2.26" evidence="1 2"/>
<dbReference type="Pfam" id="PF01048">
    <property type="entry name" value="PNP_UDP_1"/>
    <property type="match status" value="1"/>
</dbReference>
<dbReference type="AlphaFoldDB" id="A0A0C1R0R9"/>
<feature type="domain" description="Nucleoside phosphorylase" evidence="3">
    <location>
        <begin position="3"/>
        <end position="237"/>
    </location>
</feature>
<dbReference type="UniPathway" id="UPA00079"/>
<dbReference type="GO" id="GO:0019284">
    <property type="term" value="P:L-methionine salvage from S-adenosylmethionine"/>
    <property type="evidence" value="ECO:0007669"/>
    <property type="project" value="TreeGrafter"/>
</dbReference>
<comment type="similarity">
    <text evidence="1">Belongs to the PNP/UDP phosphorylase family. Futalosine hydrolase subfamily.</text>
</comment>
<comment type="catalytic activity">
    <reaction evidence="1">
        <text>futalosine + H2O = dehypoxanthine futalosine + hypoxanthine</text>
        <dbReference type="Rhea" id="RHEA:25904"/>
        <dbReference type="ChEBI" id="CHEBI:15377"/>
        <dbReference type="ChEBI" id="CHEBI:17368"/>
        <dbReference type="ChEBI" id="CHEBI:58863"/>
        <dbReference type="ChEBI" id="CHEBI:58864"/>
        <dbReference type="EC" id="3.2.2.26"/>
    </reaction>
</comment>
<keyword evidence="1 4" id="KW-0378">Hydrolase</keyword>
<keyword evidence="1" id="KW-0474">Menaquinone biosynthesis</keyword>
<dbReference type="PANTHER" id="PTHR46832:SF2">
    <property type="entry name" value="FUTALOSINE HYDROLASE"/>
    <property type="match status" value="1"/>
</dbReference>
<evidence type="ECO:0000313" key="5">
    <source>
        <dbReference type="Proteomes" id="UP000031433"/>
    </source>
</evidence>
<dbReference type="CDD" id="cd17766">
    <property type="entry name" value="futalosine_nucleosidase_MqnB"/>
    <property type="match status" value="1"/>
</dbReference>
<sequence length="243" mass="25805">MDPILVVAATRQELTLAIRSLGAREHGGAGRRPTWLGKVGALPVILAVTGIGKVNTAAALAALFENFIPRLVINTGCAGAYTAGGLRVGDLAVASAEISGDEGVLTPRGWEGLDLIGIPAVERNGVRYFNEFPLSLHPAEQAVRLATALGIPIRRGKFVTVSTCSGTTARGDELASRFDAICENMEGAAMAQVALDYGVDCLEVRGISNMVEDRDLSRWNLPLAVEKAQRFVLKYLETCGEEQ</sequence>
<dbReference type="HAMAP" id="MF_00991">
    <property type="entry name" value="MqnB"/>
    <property type="match status" value="1"/>
</dbReference>
<protein>
    <recommendedName>
        <fullName evidence="1 2">Futalosine hydrolase</fullName>
        <shortName evidence="1">FL hydrolase</shortName>
        <ecNumber evidence="1 2">3.2.2.26</ecNumber>
    </recommendedName>
    <alternativeName>
        <fullName evidence="1">Futalosine nucleosidase</fullName>
    </alternativeName>
    <alternativeName>
        <fullName evidence="1">Menaquinone biosynthetic enzyme MqnB</fullName>
    </alternativeName>
</protein>
<dbReference type="PANTHER" id="PTHR46832">
    <property type="entry name" value="5'-METHYLTHIOADENOSINE/S-ADENOSYLHOMOCYSTEINE NUCLEOSIDASE"/>
    <property type="match status" value="1"/>
</dbReference>
<accession>A0A0C1R0R9</accession>
<dbReference type="GO" id="GO:0009116">
    <property type="term" value="P:nucleoside metabolic process"/>
    <property type="evidence" value="ECO:0007669"/>
    <property type="project" value="InterPro"/>
</dbReference>